<dbReference type="OrthoDB" id="5429740at2759"/>
<evidence type="ECO:0000256" key="3">
    <source>
        <dbReference type="ARBA" id="ARBA00022989"/>
    </source>
</evidence>
<evidence type="ECO:0000256" key="6">
    <source>
        <dbReference type="SAM" id="MobiDB-lite"/>
    </source>
</evidence>
<evidence type="ECO:0000259" key="8">
    <source>
        <dbReference type="Pfam" id="PF20684"/>
    </source>
</evidence>
<proteinExistence type="inferred from homology"/>
<protein>
    <recommendedName>
        <fullName evidence="8">Rhodopsin domain-containing protein</fullName>
    </recommendedName>
</protein>
<keyword evidence="3 7" id="KW-1133">Transmembrane helix</keyword>
<accession>A0A9P4HX51</accession>
<dbReference type="Proteomes" id="UP000799776">
    <property type="component" value="Unassembled WGS sequence"/>
</dbReference>
<feature type="transmembrane region" description="Helical" evidence="7">
    <location>
        <begin position="92"/>
        <end position="111"/>
    </location>
</feature>
<organism evidence="9 10">
    <name type="scientific">Saccharata proteae CBS 121410</name>
    <dbReference type="NCBI Taxonomy" id="1314787"/>
    <lineage>
        <taxon>Eukaryota</taxon>
        <taxon>Fungi</taxon>
        <taxon>Dikarya</taxon>
        <taxon>Ascomycota</taxon>
        <taxon>Pezizomycotina</taxon>
        <taxon>Dothideomycetes</taxon>
        <taxon>Dothideomycetes incertae sedis</taxon>
        <taxon>Botryosphaeriales</taxon>
        <taxon>Saccharataceae</taxon>
        <taxon>Saccharata</taxon>
    </lineage>
</organism>
<dbReference type="GO" id="GO:0016020">
    <property type="term" value="C:membrane"/>
    <property type="evidence" value="ECO:0007669"/>
    <property type="project" value="UniProtKB-SubCell"/>
</dbReference>
<comment type="caution">
    <text evidence="9">The sequence shown here is derived from an EMBL/GenBank/DDBJ whole genome shotgun (WGS) entry which is preliminary data.</text>
</comment>
<dbReference type="AlphaFoldDB" id="A0A9P4HX51"/>
<reference evidence="9" key="1">
    <citation type="journal article" date="2020" name="Stud. Mycol.">
        <title>101 Dothideomycetes genomes: a test case for predicting lifestyles and emergence of pathogens.</title>
        <authorList>
            <person name="Haridas S."/>
            <person name="Albert R."/>
            <person name="Binder M."/>
            <person name="Bloem J."/>
            <person name="Labutti K."/>
            <person name="Salamov A."/>
            <person name="Andreopoulos B."/>
            <person name="Baker S."/>
            <person name="Barry K."/>
            <person name="Bills G."/>
            <person name="Bluhm B."/>
            <person name="Cannon C."/>
            <person name="Castanera R."/>
            <person name="Culley D."/>
            <person name="Daum C."/>
            <person name="Ezra D."/>
            <person name="Gonzalez J."/>
            <person name="Henrissat B."/>
            <person name="Kuo A."/>
            <person name="Liang C."/>
            <person name="Lipzen A."/>
            <person name="Lutzoni F."/>
            <person name="Magnuson J."/>
            <person name="Mondo S."/>
            <person name="Nolan M."/>
            <person name="Ohm R."/>
            <person name="Pangilinan J."/>
            <person name="Park H.-J."/>
            <person name="Ramirez L."/>
            <person name="Alfaro M."/>
            <person name="Sun H."/>
            <person name="Tritt A."/>
            <person name="Yoshinaga Y."/>
            <person name="Zwiers L.-H."/>
            <person name="Turgeon B."/>
            <person name="Goodwin S."/>
            <person name="Spatafora J."/>
            <person name="Crous P."/>
            <person name="Grigoriev I."/>
        </authorList>
    </citation>
    <scope>NUCLEOTIDE SEQUENCE</scope>
    <source>
        <strain evidence="9">CBS 121410</strain>
    </source>
</reference>
<feature type="transmembrane region" description="Helical" evidence="7">
    <location>
        <begin position="171"/>
        <end position="190"/>
    </location>
</feature>
<evidence type="ECO:0000256" key="4">
    <source>
        <dbReference type="ARBA" id="ARBA00023136"/>
    </source>
</evidence>
<evidence type="ECO:0000313" key="9">
    <source>
        <dbReference type="EMBL" id="KAF2087649.1"/>
    </source>
</evidence>
<dbReference type="PANTHER" id="PTHR33048:SF129">
    <property type="entry name" value="INTEGRAL MEMBRANE PROTEIN-RELATED"/>
    <property type="match status" value="1"/>
</dbReference>
<keyword evidence="2 7" id="KW-0812">Transmembrane</keyword>
<dbReference type="Pfam" id="PF20684">
    <property type="entry name" value="Fung_rhodopsin"/>
    <property type="match status" value="1"/>
</dbReference>
<keyword evidence="4 7" id="KW-0472">Membrane</keyword>
<feature type="transmembrane region" description="Helical" evidence="7">
    <location>
        <begin position="298"/>
        <end position="321"/>
    </location>
</feature>
<evidence type="ECO:0000256" key="1">
    <source>
        <dbReference type="ARBA" id="ARBA00004141"/>
    </source>
</evidence>
<comment type="similarity">
    <text evidence="5">Belongs to the SAT4 family.</text>
</comment>
<feature type="transmembrane region" description="Helical" evidence="7">
    <location>
        <begin position="258"/>
        <end position="278"/>
    </location>
</feature>
<sequence length="352" mass="39327">MTRSAHVGQPPNTDDDYWIVKGMYRDFGDDEADPSIGYALVPSRPASHIHEDKQAGIILAMTIVMSIMVFITGLRLGLRVSRPCLRFGEDDWVLIPGAAMAIAYPTIQIVMVTCGGGGKHTWDVTYAEYNIFNWLGVVCKILFFVSVGIIKISITLFNRRLTAMTSGYWRIANDIFLGLLVAYTFLALFWTCFQCQPPAAKWNKIYAGKLKQPAVCYSTENISNVLSIIHVIMDFCLLTTPVIILWKIKMPWTTKLRLYAIFSMGAISCIGSVMRQLAQNELNPDVLWSYTGVLKWTLVDLTSAVITASLPVLSGLLPKAWRSAGYRSRSRSRPTCTNSGTLGSGRQRRYRA</sequence>
<evidence type="ECO:0000256" key="2">
    <source>
        <dbReference type="ARBA" id="ARBA00022692"/>
    </source>
</evidence>
<feature type="transmembrane region" description="Helical" evidence="7">
    <location>
        <begin position="131"/>
        <end position="150"/>
    </location>
</feature>
<dbReference type="EMBL" id="ML978719">
    <property type="protein sequence ID" value="KAF2087649.1"/>
    <property type="molecule type" value="Genomic_DNA"/>
</dbReference>
<evidence type="ECO:0000313" key="10">
    <source>
        <dbReference type="Proteomes" id="UP000799776"/>
    </source>
</evidence>
<keyword evidence="10" id="KW-1185">Reference proteome</keyword>
<feature type="domain" description="Rhodopsin" evidence="8">
    <location>
        <begin position="75"/>
        <end position="317"/>
    </location>
</feature>
<feature type="region of interest" description="Disordered" evidence="6">
    <location>
        <begin position="328"/>
        <end position="352"/>
    </location>
</feature>
<gene>
    <name evidence="9" type="ORF">K490DRAFT_73584</name>
</gene>
<evidence type="ECO:0000256" key="7">
    <source>
        <dbReference type="SAM" id="Phobius"/>
    </source>
</evidence>
<comment type="subcellular location">
    <subcellularLocation>
        <location evidence="1">Membrane</location>
        <topology evidence="1">Multi-pass membrane protein</topology>
    </subcellularLocation>
</comment>
<dbReference type="PANTHER" id="PTHR33048">
    <property type="entry name" value="PTH11-LIKE INTEGRAL MEMBRANE PROTEIN (AFU_ORTHOLOGUE AFUA_5G11245)"/>
    <property type="match status" value="1"/>
</dbReference>
<dbReference type="InterPro" id="IPR049326">
    <property type="entry name" value="Rhodopsin_dom_fungi"/>
</dbReference>
<evidence type="ECO:0000256" key="5">
    <source>
        <dbReference type="ARBA" id="ARBA00038359"/>
    </source>
</evidence>
<feature type="transmembrane region" description="Helical" evidence="7">
    <location>
        <begin position="57"/>
        <end position="80"/>
    </location>
</feature>
<name>A0A9P4HX51_9PEZI</name>
<dbReference type="InterPro" id="IPR052337">
    <property type="entry name" value="SAT4-like"/>
</dbReference>
<feature type="transmembrane region" description="Helical" evidence="7">
    <location>
        <begin position="227"/>
        <end position="246"/>
    </location>
</feature>